<dbReference type="InterPro" id="IPR025339">
    <property type="entry name" value="DUF4245"/>
</dbReference>
<protein>
    <recommendedName>
        <fullName evidence="5">DUF4245 domain-containing protein</fullName>
    </recommendedName>
</protein>
<dbReference type="Proteomes" id="UP001500767">
    <property type="component" value="Unassembled WGS sequence"/>
</dbReference>
<evidence type="ECO:0000313" key="4">
    <source>
        <dbReference type="Proteomes" id="UP001500767"/>
    </source>
</evidence>
<keyword evidence="4" id="KW-1185">Reference proteome</keyword>
<keyword evidence="2" id="KW-0812">Transmembrane</keyword>
<comment type="caution">
    <text evidence="3">The sequence shown here is derived from an EMBL/GenBank/DDBJ whole genome shotgun (WGS) entry which is preliminary data.</text>
</comment>
<feature type="region of interest" description="Disordered" evidence="1">
    <location>
        <begin position="112"/>
        <end position="143"/>
    </location>
</feature>
<evidence type="ECO:0000256" key="1">
    <source>
        <dbReference type="SAM" id="MobiDB-lite"/>
    </source>
</evidence>
<feature type="transmembrane region" description="Helical" evidence="2">
    <location>
        <begin position="6"/>
        <end position="23"/>
    </location>
</feature>
<evidence type="ECO:0000313" key="3">
    <source>
        <dbReference type="EMBL" id="GAA3577198.1"/>
    </source>
</evidence>
<organism evidence="3 4">
    <name type="scientific">Microlunatus spumicola</name>
    <dbReference type="NCBI Taxonomy" id="81499"/>
    <lineage>
        <taxon>Bacteria</taxon>
        <taxon>Bacillati</taxon>
        <taxon>Actinomycetota</taxon>
        <taxon>Actinomycetes</taxon>
        <taxon>Propionibacteriales</taxon>
        <taxon>Propionibacteriaceae</taxon>
        <taxon>Microlunatus</taxon>
    </lineage>
</organism>
<sequence>MGDLVRSLLVIIVPLLLISAFFTRNLGDHPVKEVDWRPVLTLARSQAPYPVVAPVNLPPGWRPVQATWVRTGEPYLNGEASPRNLWKLGFLTSDDVFVGLIQGDLKPDDLVRDETREGTGDGQSVLGGQTWERLESPDGRTHSLVESTPEVTTIVTADLPYEALDTYAGILSSTD</sequence>
<name>A0ABP6Y4D9_9ACTN</name>
<keyword evidence="2" id="KW-0472">Membrane</keyword>
<evidence type="ECO:0000256" key="2">
    <source>
        <dbReference type="SAM" id="Phobius"/>
    </source>
</evidence>
<feature type="compositionally biased region" description="Basic and acidic residues" evidence="1">
    <location>
        <begin position="132"/>
        <end position="143"/>
    </location>
</feature>
<reference evidence="4" key="1">
    <citation type="journal article" date="2019" name="Int. J. Syst. Evol. Microbiol.">
        <title>The Global Catalogue of Microorganisms (GCM) 10K type strain sequencing project: providing services to taxonomists for standard genome sequencing and annotation.</title>
        <authorList>
            <consortium name="The Broad Institute Genomics Platform"/>
            <consortium name="The Broad Institute Genome Sequencing Center for Infectious Disease"/>
            <person name="Wu L."/>
            <person name="Ma J."/>
        </authorList>
    </citation>
    <scope>NUCLEOTIDE SEQUENCE [LARGE SCALE GENOMIC DNA]</scope>
    <source>
        <strain evidence="4">JCM 16540</strain>
    </source>
</reference>
<dbReference type="EMBL" id="BAAAYR010000005">
    <property type="protein sequence ID" value="GAA3577198.1"/>
    <property type="molecule type" value="Genomic_DNA"/>
</dbReference>
<proteinExistence type="predicted"/>
<evidence type="ECO:0008006" key="5">
    <source>
        <dbReference type="Google" id="ProtNLM"/>
    </source>
</evidence>
<dbReference type="Pfam" id="PF14030">
    <property type="entry name" value="DUF4245"/>
    <property type="match status" value="1"/>
</dbReference>
<gene>
    <name evidence="3" type="ORF">GCM10022197_38040</name>
</gene>
<accession>A0ABP6Y4D9</accession>
<keyword evidence="2" id="KW-1133">Transmembrane helix</keyword>